<dbReference type="PATRIC" id="fig|1513271.3.peg.3167"/>
<gene>
    <name evidence="3" type="ORF">XM47_15370</name>
</gene>
<evidence type="ECO:0000313" key="4">
    <source>
        <dbReference type="Proteomes" id="UP000037600"/>
    </source>
</evidence>
<sequence length="361" mass="40883">MMNIEPKSIPKNNIDPHGLIVGHGDFKYRVDTNWGRLDPSKVPVENCHGMAFDSQGRIFMVTDNDKNNIIVYSKDGELLDAWGTQFPGAHAIKIVEENGVEFIYLVDSGWILNRNWDGESTDDWESPYNKVIAQAGFIAKLTLDGRVLYTIGHPQTIGIYRPDQAFRPTDIAIAPNGDLYVTDGYGSDYLIQYNNQGQYIRHWGGSENSDKNYNLVNTHGIEVDLRQPEQPKLIVSSRFEQALKVFSLSGEYIETIETPGAYIGGPVFHYDHFFAPVCWSDLEGKNVDDSGFIAIFDRNNKLVCNLGAQQPEYINGKLQKMCSSWDIFNHVHAICVDEDDNLYVGQWRANNSYPFKLVKID</sequence>
<name>A0A0J8GU91_9ALTE</name>
<dbReference type="GO" id="GO:0004497">
    <property type="term" value="F:monooxygenase activity"/>
    <property type="evidence" value="ECO:0007669"/>
    <property type="project" value="UniProtKB-KW"/>
</dbReference>
<keyword evidence="3" id="KW-0560">Oxidoreductase</keyword>
<dbReference type="InterPro" id="IPR011042">
    <property type="entry name" value="6-blade_b-propeller_TolB-like"/>
</dbReference>
<proteinExistence type="predicted"/>
<dbReference type="Proteomes" id="UP000037600">
    <property type="component" value="Unassembled WGS sequence"/>
</dbReference>
<organism evidence="3 4">
    <name type="scientific">Catenovulum maritimum</name>
    <dbReference type="NCBI Taxonomy" id="1513271"/>
    <lineage>
        <taxon>Bacteria</taxon>
        <taxon>Pseudomonadati</taxon>
        <taxon>Pseudomonadota</taxon>
        <taxon>Gammaproteobacteria</taxon>
        <taxon>Alteromonadales</taxon>
        <taxon>Alteromonadaceae</taxon>
        <taxon>Catenovulum</taxon>
    </lineage>
</organism>
<evidence type="ECO:0000256" key="1">
    <source>
        <dbReference type="ARBA" id="ARBA00022729"/>
    </source>
</evidence>
<dbReference type="EMBL" id="LAZL01000028">
    <property type="protein sequence ID" value="KMT64253.1"/>
    <property type="molecule type" value="Genomic_DNA"/>
</dbReference>
<reference evidence="3 4" key="1">
    <citation type="submission" date="2015-04" db="EMBL/GenBank/DDBJ databases">
        <title>Draft Genome Sequence of the Novel Agar-Digesting Marine Bacterium Q1.</title>
        <authorList>
            <person name="Li Y."/>
            <person name="Li D."/>
            <person name="Chen G."/>
            <person name="Du Z."/>
        </authorList>
    </citation>
    <scope>NUCLEOTIDE SEQUENCE [LARGE SCALE GENOMIC DNA]</scope>
    <source>
        <strain evidence="3 4">Q1</strain>
    </source>
</reference>
<evidence type="ECO:0000313" key="3">
    <source>
        <dbReference type="EMBL" id="KMT64253.1"/>
    </source>
</evidence>
<accession>A0A0J8GU91</accession>
<dbReference type="PANTHER" id="PTHR10680">
    <property type="entry name" value="PEPTIDYL-GLYCINE ALPHA-AMIDATING MONOOXYGENASE"/>
    <property type="match status" value="1"/>
</dbReference>
<evidence type="ECO:0000256" key="2">
    <source>
        <dbReference type="ARBA" id="ARBA00023180"/>
    </source>
</evidence>
<dbReference type="STRING" id="1513271.XM47_15370"/>
<dbReference type="Gene3D" id="2.120.10.30">
    <property type="entry name" value="TolB, C-terminal domain"/>
    <property type="match status" value="1"/>
</dbReference>
<keyword evidence="2" id="KW-0325">Glycoprotein</keyword>
<keyword evidence="1" id="KW-0732">Signal</keyword>
<dbReference type="SUPFAM" id="SSF63829">
    <property type="entry name" value="Calcium-dependent phosphotriesterase"/>
    <property type="match status" value="1"/>
</dbReference>
<keyword evidence="4" id="KW-1185">Reference proteome</keyword>
<keyword evidence="3" id="KW-0503">Monooxygenase</keyword>
<comment type="caution">
    <text evidence="3">The sequence shown here is derived from an EMBL/GenBank/DDBJ whole genome shotgun (WGS) entry which is preliminary data.</text>
</comment>
<dbReference type="AlphaFoldDB" id="A0A0J8GU91"/>
<protein>
    <submittedName>
        <fullName evidence="3">Peptidylglycine monooxygenase</fullName>
    </submittedName>
</protein>